<feature type="chain" id="PRO_5029754179" evidence="1">
    <location>
        <begin position="29"/>
        <end position="163"/>
    </location>
</feature>
<keyword evidence="1" id="KW-0732">Signal</keyword>
<dbReference type="AlphaFoldDB" id="A0A7J8DQR7"/>
<keyword evidence="3" id="KW-1185">Reference proteome</keyword>
<evidence type="ECO:0000313" key="2">
    <source>
        <dbReference type="EMBL" id="KAF6425262.1"/>
    </source>
</evidence>
<evidence type="ECO:0000313" key="3">
    <source>
        <dbReference type="Proteomes" id="UP000550707"/>
    </source>
</evidence>
<dbReference type="Proteomes" id="UP000550707">
    <property type="component" value="Unassembled WGS sequence"/>
</dbReference>
<sequence length="163" mass="18482">MESDDPRLLVPMLFLLLVMSAPLRSIESFQPTIPGWGNLNHHFGEEWEGFNQRSRYHRSQTEPDLTRLCDGKFDLYFLVDASQYARDSWNNINKYVQEMVKKYSKYAWVPSPGRVHRCLQSGAGAGQGHRAQGNGQDTLVPAGLSTVWLLPGCHAMVQGHRLP</sequence>
<protein>
    <submittedName>
        <fullName evidence="2">Uncharacterized protein</fullName>
    </submittedName>
</protein>
<accession>A0A7J8DQR7</accession>
<proteinExistence type="predicted"/>
<gene>
    <name evidence="2" type="ORF">HJG59_009302</name>
</gene>
<name>A0A7J8DQR7_MOLMO</name>
<evidence type="ECO:0000256" key="1">
    <source>
        <dbReference type="SAM" id="SignalP"/>
    </source>
</evidence>
<comment type="caution">
    <text evidence="2">The sequence shown here is derived from an EMBL/GenBank/DDBJ whole genome shotgun (WGS) entry which is preliminary data.</text>
</comment>
<reference evidence="2 3" key="1">
    <citation type="journal article" date="2020" name="Nature">
        <title>Six reference-quality genomes reveal evolution of bat adaptations.</title>
        <authorList>
            <person name="Jebb D."/>
            <person name="Huang Z."/>
            <person name="Pippel M."/>
            <person name="Hughes G.M."/>
            <person name="Lavrichenko K."/>
            <person name="Devanna P."/>
            <person name="Winkler S."/>
            <person name="Jermiin L.S."/>
            <person name="Skirmuntt E.C."/>
            <person name="Katzourakis A."/>
            <person name="Burkitt-Gray L."/>
            <person name="Ray D.A."/>
            <person name="Sullivan K.A.M."/>
            <person name="Roscito J.G."/>
            <person name="Kirilenko B.M."/>
            <person name="Davalos L.M."/>
            <person name="Corthals A.P."/>
            <person name="Power M.L."/>
            <person name="Jones G."/>
            <person name="Ransome R.D."/>
            <person name="Dechmann D.K.N."/>
            <person name="Locatelli A.G."/>
            <person name="Puechmaille S.J."/>
            <person name="Fedrigo O."/>
            <person name="Jarvis E.D."/>
            <person name="Hiller M."/>
            <person name="Vernes S.C."/>
            <person name="Myers E.W."/>
            <person name="Teeling E.C."/>
        </authorList>
    </citation>
    <scope>NUCLEOTIDE SEQUENCE [LARGE SCALE GENOMIC DNA]</scope>
    <source>
        <strain evidence="2">MMolMol1</strain>
        <tissue evidence="2">Muscle</tissue>
    </source>
</reference>
<dbReference type="EMBL" id="JACASF010000017">
    <property type="protein sequence ID" value="KAF6425262.1"/>
    <property type="molecule type" value="Genomic_DNA"/>
</dbReference>
<feature type="signal peptide" evidence="1">
    <location>
        <begin position="1"/>
        <end position="28"/>
    </location>
</feature>
<organism evidence="2 3">
    <name type="scientific">Molossus molossus</name>
    <name type="common">Pallas' mastiff bat</name>
    <name type="synonym">Vespertilio molossus</name>
    <dbReference type="NCBI Taxonomy" id="27622"/>
    <lineage>
        <taxon>Eukaryota</taxon>
        <taxon>Metazoa</taxon>
        <taxon>Chordata</taxon>
        <taxon>Craniata</taxon>
        <taxon>Vertebrata</taxon>
        <taxon>Euteleostomi</taxon>
        <taxon>Mammalia</taxon>
        <taxon>Eutheria</taxon>
        <taxon>Laurasiatheria</taxon>
        <taxon>Chiroptera</taxon>
        <taxon>Yangochiroptera</taxon>
        <taxon>Molossidae</taxon>
        <taxon>Molossus</taxon>
    </lineage>
</organism>